<dbReference type="CDD" id="cd00003">
    <property type="entry name" value="PNPsynthase"/>
    <property type="match status" value="1"/>
</dbReference>
<dbReference type="Pfam" id="PF03740">
    <property type="entry name" value="PdxJ"/>
    <property type="match status" value="1"/>
</dbReference>
<evidence type="ECO:0000256" key="5">
    <source>
        <dbReference type="NCBIfam" id="TIGR00559"/>
    </source>
</evidence>
<evidence type="ECO:0000256" key="2">
    <source>
        <dbReference type="ARBA" id="ARBA00022679"/>
    </source>
</evidence>
<feature type="site" description="Transition state stabilizer" evidence="4">
    <location>
        <position position="151"/>
    </location>
</feature>
<feature type="active site" description="Proton donor" evidence="4">
    <location>
        <position position="191"/>
    </location>
</feature>
<feature type="active site" description="Proton acceptor" evidence="4">
    <location>
        <position position="70"/>
    </location>
</feature>
<evidence type="ECO:0000256" key="1">
    <source>
        <dbReference type="ARBA" id="ARBA00022490"/>
    </source>
</evidence>
<comment type="subunit">
    <text evidence="4">Homooctamer; tetramer of dimers.</text>
</comment>
<proteinExistence type="inferred from homology"/>
<dbReference type="EMBL" id="JAZAQF010000051">
    <property type="protein sequence ID" value="MFG3817725.1"/>
    <property type="molecule type" value="Genomic_DNA"/>
</dbReference>
<feature type="binding site" evidence="4">
    <location>
        <position position="18"/>
    </location>
    <ligand>
        <name>3-amino-2-oxopropyl phosphate</name>
        <dbReference type="ChEBI" id="CHEBI:57279"/>
    </ligand>
</feature>
<dbReference type="RefSeq" id="WP_393012257.1">
    <property type="nucleotide sequence ID" value="NZ_JAZAQF010000051.1"/>
</dbReference>
<feature type="binding site" evidence="4">
    <location>
        <position position="45"/>
    </location>
    <ligand>
        <name>1-deoxy-D-xylulose 5-phosphate</name>
        <dbReference type="ChEBI" id="CHEBI:57792"/>
    </ligand>
</feature>
<dbReference type="NCBIfam" id="NF003623">
    <property type="entry name" value="PRK05265.1-1"/>
    <property type="match status" value="1"/>
</dbReference>
<keyword evidence="1 4" id="KW-0963">Cytoplasm</keyword>
<gene>
    <name evidence="4" type="primary">pdxJ</name>
    <name evidence="6" type="ORF">VPK24_08755</name>
</gene>
<comment type="function">
    <text evidence="4">Catalyzes the complicated ring closure reaction between the two acyclic compounds 1-deoxy-D-xylulose-5-phosphate (DXP) and 3-amino-2-oxopropyl phosphate (1-amino-acetone-3-phosphate or AAP) to form pyridoxine 5'-phosphate (PNP) and inorganic phosphate.</text>
</comment>
<protein>
    <recommendedName>
        <fullName evidence="4 5">Pyridoxine 5'-phosphate synthase</fullName>
        <shortName evidence="4">PNP synthase</shortName>
        <ecNumber evidence="4 5">2.6.99.2</ecNumber>
    </recommendedName>
</protein>
<sequence>MLTLGVNIDHIATIRQARRTVEPDPVAAAVLAELGGADGITVHLREDRRHIQERDVRLLRQTVRTHLNLEMAATDEMVAIALDIKPDYVTLVPERREEVTTEGGLDVVGAVDRLGDVVEALQDAHIPVSLFIDADSKQIEASAKTGAKFIELHTGRYAEAHSPEERRKELGILAQGAWRAREAGLRVNAGHGLTYWNTYEVACIEGMEELNIGHTIVSRAALVGMERAVREMQEILQRAALDIKFRR</sequence>
<keyword evidence="7" id="KW-1185">Reference proteome</keyword>
<evidence type="ECO:0000256" key="3">
    <source>
        <dbReference type="ARBA" id="ARBA00023096"/>
    </source>
</evidence>
<keyword evidence="2 4" id="KW-0808">Transferase</keyword>
<feature type="binding site" evidence="4">
    <location>
        <position position="100"/>
    </location>
    <ligand>
        <name>1-deoxy-D-xylulose 5-phosphate</name>
        <dbReference type="ChEBI" id="CHEBI:57792"/>
    </ligand>
</feature>
<comment type="catalytic activity">
    <reaction evidence="4">
        <text>3-amino-2-oxopropyl phosphate + 1-deoxy-D-xylulose 5-phosphate = pyridoxine 5'-phosphate + phosphate + 2 H2O + H(+)</text>
        <dbReference type="Rhea" id="RHEA:15265"/>
        <dbReference type="ChEBI" id="CHEBI:15377"/>
        <dbReference type="ChEBI" id="CHEBI:15378"/>
        <dbReference type="ChEBI" id="CHEBI:43474"/>
        <dbReference type="ChEBI" id="CHEBI:57279"/>
        <dbReference type="ChEBI" id="CHEBI:57792"/>
        <dbReference type="ChEBI" id="CHEBI:58589"/>
        <dbReference type="EC" id="2.6.99.2"/>
    </reaction>
</comment>
<name>A0ABW7C984_9CYAN</name>
<accession>A0ABW7C984</accession>
<organism evidence="6 7">
    <name type="scientific">Limnothrix redekei LRLZ20PSL1</name>
    <dbReference type="NCBI Taxonomy" id="3112953"/>
    <lineage>
        <taxon>Bacteria</taxon>
        <taxon>Bacillati</taxon>
        <taxon>Cyanobacteriota</taxon>
        <taxon>Cyanophyceae</taxon>
        <taxon>Pseudanabaenales</taxon>
        <taxon>Pseudanabaenaceae</taxon>
        <taxon>Limnothrix</taxon>
    </lineage>
</organism>
<keyword evidence="3 4" id="KW-0664">Pyridoxine biosynthesis</keyword>
<feature type="binding site" evidence="4">
    <location>
        <begin position="9"/>
        <end position="10"/>
    </location>
    <ligand>
        <name>1-deoxy-D-xylulose 5-phosphate</name>
        <dbReference type="ChEBI" id="CHEBI:57792"/>
    </ligand>
</feature>
<feature type="binding site" evidence="4">
    <location>
        <begin position="213"/>
        <end position="214"/>
    </location>
    <ligand>
        <name>3-amino-2-oxopropyl phosphate</name>
        <dbReference type="ChEBI" id="CHEBI:57279"/>
    </ligand>
</feature>
<feature type="binding site" evidence="4">
    <location>
        <position position="7"/>
    </location>
    <ligand>
        <name>3-amino-2-oxopropyl phosphate</name>
        <dbReference type="ChEBI" id="CHEBI:57279"/>
    </ligand>
</feature>
<dbReference type="NCBIfam" id="TIGR00559">
    <property type="entry name" value="pdxJ"/>
    <property type="match status" value="1"/>
</dbReference>
<dbReference type="PANTHER" id="PTHR30456:SF0">
    <property type="entry name" value="PYRIDOXINE 5'-PHOSPHATE SYNTHASE"/>
    <property type="match status" value="1"/>
</dbReference>
<comment type="subcellular location">
    <subcellularLocation>
        <location evidence="4">Cytoplasm</location>
    </subcellularLocation>
</comment>
<feature type="binding site" evidence="4">
    <location>
        <position position="192"/>
    </location>
    <ligand>
        <name>3-amino-2-oxopropyl phosphate</name>
        <dbReference type="ChEBI" id="CHEBI:57279"/>
    </ligand>
</feature>
<feature type="active site" description="Proton acceptor" evidence="4">
    <location>
        <position position="43"/>
    </location>
</feature>
<dbReference type="NCBIfam" id="NF003627">
    <property type="entry name" value="PRK05265.1-5"/>
    <property type="match status" value="1"/>
</dbReference>
<reference evidence="7" key="1">
    <citation type="journal article" date="2024" name="Algal Res.">
        <title>Biochemical, toxicological and genomic investigation of a high-biomass producing Limnothrix strain isolated from Italian shallow drinking water reservoir.</title>
        <authorList>
            <person name="Simonazzi M."/>
            <person name="Shishido T.K."/>
            <person name="Delbaje E."/>
            <person name="Wahlsten M."/>
            <person name="Fewer D.P."/>
            <person name="Sivonen K."/>
            <person name="Pezzolesi L."/>
            <person name="Pistocchi R."/>
        </authorList>
    </citation>
    <scope>NUCLEOTIDE SEQUENCE [LARGE SCALE GENOMIC DNA]</scope>
    <source>
        <strain evidence="7">LRLZ20PSL1</strain>
    </source>
</reference>
<dbReference type="InterPro" id="IPR013785">
    <property type="entry name" value="Aldolase_TIM"/>
</dbReference>
<evidence type="ECO:0000313" key="6">
    <source>
        <dbReference type="EMBL" id="MFG3817725.1"/>
    </source>
</evidence>
<comment type="pathway">
    <text evidence="4">Cofactor biosynthesis; pyridoxine 5'-phosphate biosynthesis; pyridoxine 5'-phosphate from D-erythrose 4-phosphate: step 5/5.</text>
</comment>
<dbReference type="EC" id="2.6.99.2" evidence="4 5"/>
<dbReference type="HAMAP" id="MF_00279">
    <property type="entry name" value="PdxJ"/>
    <property type="match status" value="1"/>
</dbReference>
<dbReference type="GO" id="GO:0033856">
    <property type="term" value="F:pyridoxine 5'-phosphate synthase activity"/>
    <property type="evidence" value="ECO:0007669"/>
    <property type="project" value="UniProtKB-EC"/>
</dbReference>
<feature type="binding site" evidence="4">
    <location>
        <position position="50"/>
    </location>
    <ligand>
        <name>1-deoxy-D-xylulose 5-phosphate</name>
        <dbReference type="ChEBI" id="CHEBI:57792"/>
    </ligand>
</feature>
<dbReference type="SUPFAM" id="SSF63892">
    <property type="entry name" value="Pyridoxine 5'-phosphate synthase"/>
    <property type="match status" value="1"/>
</dbReference>
<evidence type="ECO:0000313" key="7">
    <source>
        <dbReference type="Proteomes" id="UP001604335"/>
    </source>
</evidence>
<dbReference type="Proteomes" id="UP001604335">
    <property type="component" value="Unassembled WGS sequence"/>
</dbReference>
<dbReference type="InterPro" id="IPR004569">
    <property type="entry name" value="PyrdxlP_synth_PdxJ"/>
</dbReference>
<dbReference type="InterPro" id="IPR036130">
    <property type="entry name" value="Pyridoxine-5'_phos_synth"/>
</dbReference>
<dbReference type="NCBIfam" id="NF003625">
    <property type="entry name" value="PRK05265.1-3"/>
    <property type="match status" value="1"/>
</dbReference>
<comment type="caution">
    <text evidence="6">The sequence shown here is derived from an EMBL/GenBank/DDBJ whole genome shotgun (WGS) entry which is preliminary data.</text>
</comment>
<comment type="similarity">
    <text evidence="4">Belongs to the PNP synthase family.</text>
</comment>
<dbReference type="Gene3D" id="3.20.20.70">
    <property type="entry name" value="Aldolase class I"/>
    <property type="match status" value="1"/>
</dbReference>
<dbReference type="PANTHER" id="PTHR30456">
    <property type="entry name" value="PYRIDOXINE 5'-PHOSPHATE SYNTHASE"/>
    <property type="match status" value="1"/>
</dbReference>
<evidence type="ECO:0000256" key="4">
    <source>
        <dbReference type="HAMAP-Rule" id="MF_00279"/>
    </source>
</evidence>